<dbReference type="Proteomes" id="UP000187283">
    <property type="component" value="Unassembled WGS sequence"/>
</dbReference>
<dbReference type="InterPro" id="IPR038765">
    <property type="entry name" value="Papain-like_cys_pep_sf"/>
</dbReference>
<evidence type="ECO:0000256" key="7">
    <source>
        <dbReference type="ARBA" id="ARBA00022807"/>
    </source>
</evidence>
<protein>
    <recommendedName>
        <fullName evidence="9">Ubiquitin thioesterase OTU</fullName>
        <ecNumber evidence="9">3.4.19.12</ecNumber>
    </recommendedName>
</protein>
<dbReference type="InterPro" id="IPR057766">
    <property type="entry name" value="Znf-C2H2_OTU1-like_C"/>
</dbReference>
<keyword evidence="13" id="KW-1185">Reference proteome</keyword>
<comment type="catalytic activity">
    <reaction evidence="1 9">
        <text>Thiol-dependent hydrolysis of ester, thioester, amide, peptide and isopeptide bonds formed by the C-terminal Gly of ubiquitin (a 76-residue protein attached to proteins as an intracellular targeting signal).</text>
        <dbReference type="EC" id="3.4.19.12"/>
    </reaction>
</comment>
<dbReference type="OrthoDB" id="65596at2759"/>
<organism evidence="12 13">
    <name type="scientific">Smittium culicis</name>
    <dbReference type="NCBI Taxonomy" id="133412"/>
    <lineage>
        <taxon>Eukaryota</taxon>
        <taxon>Fungi</taxon>
        <taxon>Fungi incertae sedis</taxon>
        <taxon>Zoopagomycota</taxon>
        <taxon>Kickxellomycotina</taxon>
        <taxon>Harpellomycetes</taxon>
        <taxon>Harpellales</taxon>
        <taxon>Legeriomycetaceae</taxon>
        <taxon>Smittium</taxon>
    </lineage>
</organism>
<evidence type="ECO:0000256" key="2">
    <source>
        <dbReference type="ARBA" id="ARBA00022670"/>
    </source>
</evidence>
<keyword evidence="2" id="KW-0645">Protease</keyword>
<dbReference type="STRING" id="133412.A0A1R1YAN3"/>
<dbReference type="PANTHER" id="PTHR13312">
    <property type="entry name" value="HIV-INDUCED PROTEIN-7-LIKE PROTEASE"/>
    <property type="match status" value="1"/>
</dbReference>
<dbReference type="EC" id="3.4.19.12" evidence="9"/>
<gene>
    <name evidence="12" type="ORF">AYI70_g2074</name>
    <name evidence="11" type="ORF">AYI70_g5301</name>
</gene>
<evidence type="ECO:0000313" key="13">
    <source>
        <dbReference type="Proteomes" id="UP000187283"/>
    </source>
</evidence>
<keyword evidence="4" id="KW-0863">Zinc-finger</keyword>
<dbReference type="GO" id="GO:0036503">
    <property type="term" value="P:ERAD pathway"/>
    <property type="evidence" value="ECO:0007669"/>
    <property type="project" value="TreeGrafter"/>
</dbReference>
<name>A0A1R1YAN3_9FUNG</name>
<dbReference type="GO" id="GO:0005634">
    <property type="term" value="C:nucleus"/>
    <property type="evidence" value="ECO:0007669"/>
    <property type="project" value="TreeGrafter"/>
</dbReference>
<dbReference type="CDD" id="cd22745">
    <property type="entry name" value="OTU_OTU1"/>
    <property type="match status" value="1"/>
</dbReference>
<dbReference type="PROSITE" id="PS50802">
    <property type="entry name" value="OTU"/>
    <property type="match status" value="1"/>
</dbReference>
<evidence type="ECO:0000313" key="12">
    <source>
        <dbReference type="EMBL" id="OMJ23716.1"/>
    </source>
</evidence>
<evidence type="ECO:0000256" key="8">
    <source>
        <dbReference type="ARBA" id="ARBA00022833"/>
    </source>
</evidence>
<evidence type="ECO:0000256" key="9">
    <source>
        <dbReference type="RuleBase" id="RU367104"/>
    </source>
</evidence>
<accession>A0A1R1YAN3</accession>
<dbReference type="GO" id="GO:0016579">
    <property type="term" value="P:protein deubiquitination"/>
    <property type="evidence" value="ECO:0007669"/>
    <property type="project" value="TreeGrafter"/>
</dbReference>
<dbReference type="EMBL" id="LSSN01001722">
    <property type="protein sequence ID" value="OMJ18535.1"/>
    <property type="molecule type" value="Genomic_DNA"/>
</dbReference>
<dbReference type="PANTHER" id="PTHR13312:SF0">
    <property type="entry name" value="UBIQUITIN THIOESTERASE OTU1"/>
    <property type="match status" value="1"/>
</dbReference>
<dbReference type="Pfam" id="PF21403">
    <property type="entry name" value="OTU1_UBXL"/>
    <property type="match status" value="1"/>
</dbReference>
<dbReference type="Gene3D" id="3.90.70.80">
    <property type="match status" value="1"/>
</dbReference>
<evidence type="ECO:0000256" key="3">
    <source>
        <dbReference type="ARBA" id="ARBA00022723"/>
    </source>
</evidence>
<evidence type="ECO:0000256" key="4">
    <source>
        <dbReference type="ARBA" id="ARBA00022771"/>
    </source>
</evidence>
<evidence type="ECO:0000259" key="10">
    <source>
        <dbReference type="PROSITE" id="PS50802"/>
    </source>
</evidence>
<dbReference type="InterPro" id="IPR003323">
    <property type="entry name" value="OTU_dom"/>
</dbReference>
<keyword evidence="9" id="KW-0963">Cytoplasm</keyword>
<evidence type="ECO:0000256" key="6">
    <source>
        <dbReference type="ARBA" id="ARBA00022801"/>
    </source>
</evidence>
<keyword evidence="6 9" id="KW-0378">Hydrolase</keyword>
<proteinExistence type="predicted"/>
<keyword evidence="8" id="KW-0862">Zinc</keyword>
<evidence type="ECO:0000256" key="5">
    <source>
        <dbReference type="ARBA" id="ARBA00022786"/>
    </source>
</evidence>
<dbReference type="CDD" id="cd17059">
    <property type="entry name" value="Ubl_OTU1"/>
    <property type="match status" value="1"/>
</dbReference>
<dbReference type="EMBL" id="LSSN01000484">
    <property type="protein sequence ID" value="OMJ23716.1"/>
    <property type="molecule type" value="Genomic_DNA"/>
</dbReference>
<dbReference type="AlphaFoldDB" id="A0A1R1YAN3"/>
<dbReference type="InterPro" id="IPR048857">
    <property type="entry name" value="OTU1_Ubl"/>
</dbReference>
<dbReference type="Gene3D" id="3.10.20.90">
    <property type="entry name" value="Phosphatidylinositol 3-kinase Catalytic Subunit, Chain A, domain 1"/>
    <property type="match status" value="1"/>
</dbReference>
<dbReference type="GO" id="GO:0005829">
    <property type="term" value="C:cytosol"/>
    <property type="evidence" value="ECO:0007669"/>
    <property type="project" value="TreeGrafter"/>
</dbReference>
<comment type="caution">
    <text evidence="12">The sequence shown here is derived from an EMBL/GenBank/DDBJ whole genome shotgun (WGS) entry which is preliminary data.</text>
</comment>
<keyword evidence="3" id="KW-0479">Metal-binding</keyword>
<dbReference type="Pfam" id="PF02338">
    <property type="entry name" value="OTU"/>
    <property type="match status" value="1"/>
</dbReference>
<comment type="subcellular location">
    <subcellularLocation>
        <location evidence="9">Cytoplasm</location>
    </subcellularLocation>
</comment>
<dbReference type="GO" id="GO:0030968">
    <property type="term" value="P:endoplasmic reticulum unfolded protein response"/>
    <property type="evidence" value="ECO:0007669"/>
    <property type="project" value="TreeGrafter"/>
</dbReference>
<comment type="function">
    <text evidence="9">Hydrolase that can remove conjugated ubiquitin from proteins and may therefore play an important regulatory role at the level of protein turnover by preventing degradation.</text>
</comment>
<dbReference type="Pfam" id="PF24560">
    <property type="entry name" value="zf-C2H2_OTU1_C"/>
    <property type="match status" value="1"/>
</dbReference>
<keyword evidence="7 9" id="KW-0788">Thiol protease</keyword>
<evidence type="ECO:0000256" key="1">
    <source>
        <dbReference type="ARBA" id="ARBA00000707"/>
    </source>
</evidence>
<dbReference type="SUPFAM" id="SSF54001">
    <property type="entry name" value="Cysteine proteinases"/>
    <property type="match status" value="1"/>
</dbReference>
<reference evidence="12 13" key="1">
    <citation type="submission" date="2017-01" db="EMBL/GenBank/DDBJ databases">
        <authorList>
            <person name="Mah S.A."/>
            <person name="Swanson W.J."/>
            <person name="Moy G.W."/>
            <person name="Vacquier V.D."/>
        </authorList>
    </citation>
    <scope>NUCLEOTIDE SEQUENCE [LARGE SCALE GENOMIC DNA]</scope>
    <source>
        <strain evidence="12 13">GSMNP</strain>
    </source>
</reference>
<dbReference type="GO" id="GO:0004843">
    <property type="term" value="F:cysteine-type deubiquitinase activity"/>
    <property type="evidence" value="ECO:0007669"/>
    <property type="project" value="UniProtKB-UniRule"/>
</dbReference>
<dbReference type="GO" id="GO:0008270">
    <property type="term" value="F:zinc ion binding"/>
    <property type="evidence" value="ECO:0007669"/>
    <property type="project" value="UniProtKB-KW"/>
</dbReference>
<feature type="domain" description="OTU" evidence="10">
    <location>
        <begin position="141"/>
        <end position="268"/>
    </location>
</feature>
<keyword evidence="5 9" id="KW-0833">Ubl conjugation pathway</keyword>
<evidence type="ECO:0000313" key="11">
    <source>
        <dbReference type="EMBL" id="OMJ18535.1"/>
    </source>
</evidence>
<sequence length="346" mass="38588">MRFRIKTSSSSHTLNDIPDTLSFDDFLLLIEKETGIPSATITIKAGYPPKIISVPQNSVPLSQIQTLSNGDTLIVSSPVQLPTSDTPNPIKKQSNNNYNYKPQSNINTLNVNKDSSSISEPHTEKYYVKCRDGYMIKRVSFIFLDIPDDNSCLFRAVSYLVHGTQENFYGLRTVISDTITNSNKLNNTSYSEAILGRPVPQYCNWIMQPNSWGGAIELQILADWFSIEIVTVDIKTGTHYVFGLAENKYTTRIYLLYSGIHYDAIVFNPSLSVNAYSNDTLMFPASDSHALDCAIQLSKLVRTKSGFTDTTSFKLLCLDCNTILVGEKNATIHASKTGHTNFTESK</sequence>